<protein>
    <submittedName>
        <fullName evidence="7 8">5'-AMP-activated serine/threonine-protein kinase catalytic subunit alpha</fullName>
    </submittedName>
</protein>
<gene>
    <name evidence="7 8" type="primary">LOC118879740</name>
</gene>
<reference evidence="6 7" key="1">
    <citation type="submission" date="2025-05" db="UniProtKB">
        <authorList>
            <consortium name="RefSeq"/>
        </authorList>
    </citation>
    <scope>IDENTIFICATION</scope>
</reference>
<dbReference type="InterPro" id="IPR013083">
    <property type="entry name" value="Znf_RING/FYVE/PHD"/>
</dbReference>
<evidence type="ECO:0000259" key="5">
    <source>
        <dbReference type="PROSITE" id="PS50089"/>
    </source>
</evidence>
<dbReference type="CDD" id="cd16448">
    <property type="entry name" value="RING-H2"/>
    <property type="match status" value="1"/>
</dbReference>
<feature type="region of interest" description="Disordered" evidence="4">
    <location>
        <begin position="176"/>
        <end position="212"/>
    </location>
</feature>
<keyword evidence="2" id="KW-0862">Zinc</keyword>
<evidence type="ECO:0000256" key="4">
    <source>
        <dbReference type="SAM" id="MobiDB-lite"/>
    </source>
</evidence>
<dbReference type="SMART" id="SM00184">
    <property type="entry name" value="RING"/>
    <property type="match status" value="1"/>
</dbReference>
<evidence type="ECO:0000313" key="7">
    <source>
        <dbReference type="RefSeq" id="XP_070855645.1"/>
    </source>
</evidence>
<feature type="domain" description="RING-type" evidence="5">
    <location>
        <begin position="21"/>
        <end position="61"/>
    </location>
</feature>
<dbReference type="SUPFAM" id="SSF57850">
    <property type="entry name" value="RING/U-box"/>
    <property type="match status" value="1"/>
</dbReference>
<dbReference type="RefSeq" id="XP_070855646.1">
    <property type="nucleotide sequence ID" value="XM_070999545.1"/>
</dbReference>
<sequence length="390" mass="44791">MSVRHSNENLVSLGDDDSVTCTLCNGVVFELDLMETACKHCFHKACLQNWLQDNNTCPTCSQPCSQSQTVSNQNSGMQNRMMTRSRSRNADNQNNIIVSQNGNSNPHQDNRQTNDSDVSEDPDQQSLANQMRAFQKSMLDNQKTFQVTTTDTITEKMTQMFSQLNRSTFVDNNTQHEFRNNSGQVGFQNNQGQNSQRVGNSPDVRSNRSDLSLDRPDRISNVISNWRIKFSGSADDIAVEDFIYRVNCLTTQSLNGNFDLLSQFANLLFAGPALSFYWHVHRSVDDMNWLVLCRRLKERYSDQRSDREIKSATRRRKQGSNESFDDFLDAMLIIANSLREPMHDRELASEVRHNLKPDLKLELLHVDTPSLEALRKACHRHEEFYRGTKF</sequence>
<name>A0AB40D7W1_DROSZ</name>
<keyword evidence="1 3" id="KW-0863">Zinc-finger</keyword>
<dbReference type="AlphaFoldDB" id="A0AB40D7W1"/>
<evidence type="ECO:0000256" key="1">
    <source>
        <dbReference type="ARBA" id="ARBA00022771"/>
    </source>
</evidence>
<dbReference type="GO" id="GO:0008270">
    <property type="term" value="F:zinc ion binding"/>
    <property type="evidence" value="ECO:0007669"/>
    <property type="project" value="UniProtKB-KW"/>
</dbReference>
<feature type="compositionally biased region" description="Low complexity" evidence="4">
    <location>
        <begin position="180"/>
        <end position="196"/>
    </location>
</feature>
<dbReference type="GO" id="GO:0016301">
    <property type="term" value="F:kinase activity"/>
    <property type="evidence" value="ECO:0007669"/>
    <property type="project" value="UniProtKB-KW"/>
</dbReference>
<feature type="compositionally biased region" description="Polar residues" evidence="4">
    <location>
        <begin position="63"/>
        <end position="107"/>
    </location>
</feature>
<organism evidence="6 8">
    <name type="scientific">Drosophila suzukii</name>
    <name type="common">Spotted-wing drosophila fruit fly</name>
    <dbReference type="NCBI Taxonomy" id="28584"/>
    <lineage>
        <taxon>Eukaryota</taxon>
        <taxon>Metazoa</taxon>
        <taxon>Ecdysozoa</taxon>
        <taxon>Arthropoda</taxon>
        <taxon>Hexapoda</taxon>
        <taxon>Insecta</taxon>
        <taxon>Pterygota</taxon>
        <taxon>Neoptera</taxon>
        <taxon>Endopterygota</taxon>
        <taxon>Diptera</taxon>
        <taxon>Brachycera</taxon>
        <taxon>Muscomorpha</taxon>
        <taxon>Ephydroidea</taxon>
        <taxon>Drosophilidae</taxon>
        <taxon>Drosophila</taxon>
        <taxon>Sophophora</taxon>
    </lineage>
</organism>
<dbReference type="GeneID" id="118879740"/>
<proteinExistence type="predicted"/>
<evidence type="ECO:0000313" key="8">
    <source>
        <dbReference type="RefSeq" id="XP_070855646.1"/>
    </source>
</evidence>
<accession>A0AB40D7W1</accession>
<keyword evidence="7 8" id="KW-0808">Transferase</keyword>
<feature type="region of interest" description="Disordered" evidence="4">
    <location>
        <begin position="63"/>
        <end position="125"/>
    </location>
</feature>
<evidence type="ECO:0000256" key="3">
    <source>
        <dbReference type="PROSITE-ProRule" id="PRU00175"/>
    </source>
</evidence>
<dbReference type="Pfam" id="PF13639">
    <property type="entry name" value="zf-RING_2"/>
    <property type="match status" value="1"/>
</dbReference>
<dbReference type="PROSITE" id="PS50089">
    <property type="entry name" value="ZF_RING_2"/>
    <property type="match status" value="1"/>
</dbReference>
<dbReference type="InterPro" id="IPR001841">
    <property type="entry name" value="Znf_RING"/>
</dbReference>
<keyword evidence="7 8" id="KW-0418">Kinase</keyword>
<evidence type="ECO:0000313" key="6">
    <source>
        <dbReference type="Proteomes" id="UP001652628"/>
    </source>
</evidence>
<keyword evidence="1 3" id="KW-0479">Metal-binding</keyword>
<evidence type="ECO:0000256" key="2">
    <source>
        <dbReference type="ARBA" id="ARBA00022833"/>
    </source>
</evidence>
<dbReference type="Proteomes" id="UP001652628">
    <property type="component" value="Chromosome 2L"/>
</dbReference>
<keyword evidence="6" id="KW-1185">Reference proteome</keyword>
<dbReference type="Gene3D" id="3.30.40.10">
    <property type="entry name" value="Zinc/RING finger domain, C3HC4 (zinc finger)"/>
    <property type="match status" value="1"/>
</dbReference>
<dbReference type="RefSeq" id="XP_070855645.1">
    <property type="nucleotide sequence ID" value="XM_070999544.1"/>
</dbReference>